<proteinExistence type="predicted"/>
<dbReference type="SMART" id="SM00421">
    <property type="entry name" value="HTH_LUXR"/>
    <property type="match status" value="1"/>
</dbReference>
<dbReference type="InterPro" id="IPR016032">
    <property type="entry name" value="Sig_transdc_resp-reg_C-effctor"/>
</dbReference>
<dbReference type="AlphaFoldDB" id="Q1MHA7"/>
<organism evidence="2 3">
    <name type="scientific">Rhizobium johnstonii (strain DSM 114642 / LMG 32736 / 3841)</name>
    <name type="common">Rhizobium leguminosarum bv. viciae</name>
    <dbReference type="NCBI Taxonomy" id="216596"/>
    <lineage>
        <taxon>Bacteria</taxon>
        <taxon>Pseudomonadati</taxon>
        <taxon>Pseudomonadota</taxon>
        <taxon>Alphaproteobacteria</taxon>
        <taxon>Hyphomicrobiales</taxon>
        <taxon>Rhizobiaceae</taxon>
        <taxon>Rhizobium/Agrobacterium group</taxon>
        <taxon>Rhizobium</taxon>
        <taxon>Rhizobium johnstonii</taxon>
    </lineage>
</organism>
<gene>
    <name evidence="2" type="ordered locus">RL2166</name>
</gene>
<accession>Q1MHA7</accession>
<dbReference type="eggNOG" id="COG2197">
    <property type="taxonomic scope" value="Bacteria"/>
</dbReference>
<protein>
    <recommendedName>
        <fullName evidence="1">HTH luxR-type domain-containing protein</fullName>
    </recommendedName>
</protein>
<dbReference type="Pfam" id="PF13412">
    <property type="entry name" value="HTH_24"/>
    <property type="match status" value="1"/>
</dbReference>
<dbReference type="SUPFAM" id="SSF46894">
    <property type="entry name" value="C-terminal effector domain of the bipartite response regulators"/>
    <property type="match status" value="1"/>
</dbReference>
<feature type="domain" description="HTH luxR-type" evidence="1">
    <location>
        <begin position="206"/>
        <end position="263"/>
    </location>
</feature>
<name>Q1MHA7_RHIJ3</name>
<dbReference type="GO" id="GO:0006355">
    <property type="term" value="P:regulation of DNA-templated transcription"/>
    <property type="evidence" value="ECO:0007669"/>
    <property type="project" value="InterPro"/>
</dbReference>
<evidence type="ECO:0000313" key="2">
    <source>
        <dbReference type="EMBL" id="CAK07658.1"/>
    </source>
</evidence>
<dbReference type="KEGG" id="rle:RL2166"/>
<sequence>MTETTVFDGRIRGNARLQSGNSCNDLGKGQKHGRPMTKTVVSGHACRHFTGHHPPMRFVSFGEFAQQLIDVWISRDDIEDPLSLYQGVRERLATNMVLAVIDFPVGRLSKFRVNVVRDYSIPTSYEEVPELLKTRLPLLPRGHLHPSVEKAIATRRPSLIAETVRHGDLQTNFEMLALPHQLEKHGVDWCLVFGVIHYLLKSAPLRKDLDDIDLAILQLLREGLQMRQIGLRVQLSPRTVEHRVERLKSLANARTLHDLVARTL</sequence>
<dbReference type="Proteomes" id="UP000006575">
    <property type="component" value="Chromosome"/>
</dbReference>
<dbReference type="Gene3D" id="1.10.10.10">
    <property type="entry name" value="Winged helix-like DNA-binding domain superfamily/Winged helix DNA-binding domain"/>
    <property type="match status" value="1"/>
</dbReference>
<keyword evidence="3" id="KW-1185">Reference proteome</keyword>
<dbReference type="InterPro" id="IPR000792">
    <property type="entry name" value="Tscrpt_reg_LuxR_C"/>
</dbReference>
<dbReference type="EnsemblBacteria" id="CAK07658">
    <property type="protein sequence ID" value="CAK07658"/>
    <property type="gene ID" value="RL2166"/>
</dbReference>
<evidence type="ECO:0000259" key="1">
    <source>
        <dbReference type="SMART" id="SM00421"/>
    </source>
</evidence>
<evidence type="ECO:0000313" key="3">
    <source>
        <dbReference type="Proteomes" id="UP000006575"/>
    </source>
</evidence>
<reference evidence="2 3" key="1">
    <citation type="journal article" date="2006" name="Genome Biol.">
        <title>The genome of Rhizobium leguminosarum has recognizable core and accessory components.</title>
        <authorList>
            <person name="Young J.W."/>
            <person name="Crossman L.C."/>
            <person name="Johnston A.W.B."/>
            <person name="Thomson N.R."/>
            <person name="Ghazoui Z.F."/>
            <person name="Hull K.H."/>
            <person name="Wexler M."/>
            <person name="Curson A.R.J."/>
            <person name="Todd J.D."/>
            <person name="Poole P.S."/>
            <person name="Mauchline T.H."/>
            <person name="East A.K."/>
            <person name="Quail M.A."/>
            <person name="Churcher C."/>
            <person name="Arrowsmith C."/>
            <person name="Cherevach A."/>
            <person name="Chillingworth T."/>
            <person name="Clarke K."/>
            <person name="Cronin A."/>
            <person name="Davis P."/>
            <person name="Fraser A."/>
            <person name="Hance Z."/>
            <person name="Hauser H."/>
            <person name="Jagels K."/>
            <person name="Moule S."/>
            <person name="Mungall K."/>
            <person name="Norbertczak H."/>
            <person name="Rabbinowitsch E."/>
            <person name="Sanders M."/>
            <person name="Simmonds M."/>
            <person name="Whitehead S."/>
            <person name="Parkhill J."/>
        </authorList>
    </citation>
    <scope>NUCLEOTIDE SEQUENCE [LARGE SCALE GENOMIC DNA]</scope>
    <source>
        <strain evidence="3">DSM 114642 / LMG 32736 / 3841</strain>
    </source>
</reference>
<dbReference type="GO" id="GO:0003677">
    <property type="term" value="F:DNA binding"/>
    <property type="evidence" value="ECO:0007669"/>
    <property type="project" value="InterPro"/>
</dbReference>
<dbReference type="EMBL" id="AM236080">
    <property type="protein sequence ID" value="CAK07658.1"/>
    <property type="molecule type" value="Genomic_DNA"/>
</dbReference>
<dbReference type="InterPro" id="IPR036388">
    <property type="entry name" value="WH-like_DNA-bd_sf"/>
</dbReference>
<dbReference type="HOGENOM" id="CLU_1053234_0_0_5"/>